<dbReference type="Proteomes" id="UP000729402">
    <property type="component" value="Unassembled WGS sequence"/>
</dbReference>
<proteinExistence type="predicted"/>
<reference evidence="1" key="2">
    <citation type="submission" date="2021-02" db="EMBL/GenBank/DDBJ databases">
        <authorList>
            <person name="Kimball J.A."/>
            <person name="Haas M.W."/>
            <person name="Macchietto M."/>
            <person name="Kono T."/>
            <person name="Duquette J."/>
            <person name="Shao M."/>
        </authorList>
    </citation>
    <scope>NUCLEOTIDE SEQUENCE</scope>
    <source>
        <tissue evidence="1">Fresh leaf tissue</tissue>
    </source>
</reference>
<gene>
    <name evidence="1" type="ORF">GUJ93_ZPchr0013g34730</name>
</gene>
<dbReference type="EMBL" id="JAAALK010000079">
    <property type="protein sequence ID" value="KAG8095633.1"/>
    <property type="molecule type" value="Genomic_DNA"/>
</dbReference>
<reference evidence="1" key="1">
    <citation type="journal article" date="2021" name="bioRxiv">
        <title>Whole Genome Assembly and Annotation of Northern Wild Rice, Zizania palustris L., Supports a Whole Genome Duplication in the Zizania Genus.</title>
        <authorList>
            <person name="Haas M."/>
            <person name="Kono T."/>
            <person name="Macchietto M."/>
            <person name="Millas R."/>
            <person name="McGilp L."/>
            <person name="Shao M."/>
            <person name="Duquette J."/>
            <person name="Hirsch C.N."/>
            <person name="Kimball J."/>
        </authorList>
    </citation>
    <scope>NUCLEOTIDE SEQUENCE</scope>
    <source>
        <tissue evidence="1">Fresh leaf tissue</tissue>
    </source>
</reference>
<comment type="caution">
    <text evidence="1">The sequence shown here is derived from an EMBL/GenBank/DDBJ whole genome shotgun (WGS) entry which is preliminary data.</text>
</comment>
<organism evidence="1 2">
    <name type="scientific">Zizania palustris</name>
    <name type="common">Northern wild rice</name>
    <dbReference type="NCBI Taxonomy" id="103762"/>
    <lineage>
        <taxon>Eukaryota</taxon>
        <taxon>Viridiplantae</taxon>
        <taxon>Streptophyta</taxon>
        <taxon>Embryophyta</taxon>
        <taxon>Tracheophyta</taxon>
        <taxon>Spermatophyta</taxon>
        <taxon>Magnoliopsida</taxon>
        <taxon>Liliopsida</taxon>
        <taxon>Poales</taxon>
        <taxon>Poaceae</taxon>
        <taxon>BOP clade</taxon>
        <taxon>Oryzoideae</taxon>
        <taxon>Oryzeae</taxon>
        <taxon>Zizaniinae</taxon>
        <taxon>Zizania</taxon>
    </lineage>
</organism>
<dbReference type="AlphaFoldDB" id="A0A8J5WRU4"/>
<evidence type="ECO:0000313" key="1">
    <source>
        <dbReference type="EMBL" id="KAG8095633.1"/>
    </source>
</evidence>
<sequence>MVATVVLYIVEGSYCFYDSSASSSCFYFACLREGLESFSLGPNSSKRKI</sequence>
<keyword evidence="2" id="KW-1185">Reference proteome</keyword>
<name>A0A8J5WRU4_ZIZPA</name>
<protein>
    <submittedName>
        <fullName evidence="1">Uncharacterized protein</fullName>
    </submittedName>
</protein>
<evidence type="ECO:0000313" key="2">
    <source>
        <dbReference type="Proteomes" id="UP000729402"/>
    </source>
</evidence>
<accession>A0A8J5WRU4</accession>